<reference evidence="2 3" key="1">
    <citation type="submission" date="2024-01" db="EMBL/GenBank/DDBJ databases">
        <title>The genomes of 5 underutilized Papilionoideae crops provide insights into root nodulation and disease resistanc.</title>
        <authorList>
            <person name="Jiang F."/>
        </authorList>
    </citation>
    <scope>NUCLEOTIDE SEQUENCE [LARGE SCALE GENOMIC DNA]</scope>
    <source>
        <strain evidence="2">DUOXIRENSHENG_FW03</strain>
        <tissue evidence="2">Leaves</tissue>
    </source>
</reference>
<sequence>MELWNRARSFAEEAAKLSQELLLGLEATKLISETAAKASKHWPQPSIKNDFDIHHDTELCDVPAVSNIRQDLTEWQKKHASLILSTVEEISRLSYENQYTEDDKLKSSEQIKDHKVMMKPLNTELIYNQEVQEVKEETKSSKSSTEQDLDVFLLGEGNSHDECDDDDGGYDDLDKLMDSSDDEKGKSYKLLEIIG</sequence>
<evidence type="ECO:0000313" key="2">
    <source>
        <dbReference type="EMBL" id="KAK7388829.1"/>
    </source>
</evidence>
<dbReference type="EMBL" id="JAYMYS010000006">
    <property type="protein sequence ID" value="KAK7388829.1"/>
    <property type="molecule type" value="Genomic_DNA"/>
</dbReference>
<organism evidence="2 3">
    <name type="scientific">Psophocarpus tetragonolobus</name>
    <name type="common">Winged bean</name>
    <name type="synonym">Dolichos tetragonolobus</name>
    <dbReference type="NCBI Taxonomy" id="3891"/>
    <lineage>
        <taxon>Eukaryota</taxon>
        <taxon>Viridiplantae</taxon>
        <taxon>Streptophyta</taxon>
        <taxon>Embryophyta</taxon>
        <taxon>Tracheophyta</taxon>
        <taxon>Spermatophyta</taxon>
        <taxon>Magnoliopsida</taxon>
        <taxon>eudicotyledons</taxon>
        <taxon>Gunneridae</taxon>
        <taxon>Pentapetalae</taxon>
        <taxon>rosids</taxon>
        <taxon>fabids</taxon>
        <taxon>Fabales</taxon>
        <taxon>Fabaceae</taxon>
        <taxon>Papilionoideae</taxon>
        <taxon>50 kb inversion clade</taxon>
        <taxon>NPAAA clade</taxon>
        <taxon>indigoferoid/millettioid clade</taxon>
        <taxon>Phaseoleae</taxon>
        <taxon>Psophocarpus</taxon>
    </lineage>
</organism>
<feature type="region of interest" description="Disordered" evidence="1">
    <location>
        <begin position="136"/>
        <end position="185"/>
    </location>
</feature>
<proteinExistence type="predicted"/>
<dbReference type="Proteomes" id="UP001386955">
    <property type="component" value="Unassembled WGS sequence"/>
</dbReference>
<comment type="caution">
    <text evidence="2">The sequence shown here is derived from an EMBL/GenBank/DDBJ whole genome shotgun (WGS) entry which is preliminary data.</text>
</comment>
<name>A0AAN9XEL8_PSOTE</name>
<accession>A0AAN9XEL8</accession>
<dbReference type="AlphaFoldDB" id="A0AAN9XEL8"/>
<gene>
    <name evidence="2" type="ORF">VNO78_23656</name>
</gene>
<evidence type="ECO:0000313" key="3">
    <source>
        <dbReference type="Proteomes" id="UP001386955"/>
    </source>
</evidence>
<keyword evidence="3" id="KW-1185">Reference proteome</keyword>
<protein>
    <submittedName>
        <fullName evidence="2">Uncharacterized protein</fullName>
    </submittedName>
</protein>
<feature type="compositionally biased region" description="Basic and acidic residues" evidence="1">
    <location>
        <begin position="172"/>
        <end position="185"/>
    </location>
</feature>
<feature type="compositionally biased region" description="Acidic residues" evidence="1">
    <location>
        <begin position="162"/>
        <end position="171"/>
    </location>
</feature>
<evidence type="ECO:0000256" key="1">
    <source>
        <dbReference type="SAM" id="MobiDB-lite"/>
    </source>
</evidence>